<dbReference type="EMBL" id="MU827346">
    <property type="protein sequence ID" value="KAJ7352831.1"/>
    <property type="molecule type" value="Genomic_DNA"/>
</dbReference>
<keyword evidence="4 5" id="KW-0802">TPR repeat</keyword>
<dbReference type="PANTHER" id="PTHR45984:SF1">
    <property type="entry name" value="SPAG1 AXONEMAL DYNEIN ASSEMBLY FACTOR"/>
    <property type="match status" value="1"/>
</dbReference>
<dbReference type="GO" id="GO:0005829">
    <property type="term" value="C:cytosol"/>
    <property type="evidence" value="ECO:0007669"/>
    <property type="project" value="TreeGrafter"/>
</dbReference>
<gene>
    <name evidence="8" type="primary">SPAG1_4</name>
    <name evidence="8" type="ORF">OS493_033642</name>
</gene>
<dbReference type="Pfam" id="PF13414">
    <property type="entry name" value="TPR_11"/>
    <property type="match status" value="1"/>
</dbReference>
<dbReference type="PANTHER" id="PTHR45984">
    <property type="entry name" value="RNA (RNA) POLYMERASE II ASSOCIATED PROTEIN HOMOLOG"/>
    <property type="match status" value="1"/>
</dbReference>
<dbReference type="OrthoDB" id="2942533at2759"/>
<name>A0A9X0CIC5_9CNID</name>
<feature type="repeat" description="TPR" evidence="5">
    <location>
        <begin position="252"/>
        <end position="285"/>
    </location>
</feature>
<evidence type="ECO:0000256" key="5">
    <source>
        <dbReference type="PROSITE-ProRule" id="PRU00339"/>
    </source>
</evidence>
<comment type="subcellular location">
    <subcellularLocation>
        <location evidence="1">Cytoplasm</location>
    </subcellularLocation>
</comment>
<dbReference type="InterPro" id="IPR025986">
    <property type="entry name" value="RPAP3-like_C"/>
</dbReference>
<feature type="compositionally biased region" description="Polar residues" evidence="6">
    <location>
        <begin position="177"/>
        <end position="208"/>
    </location>
</feature>
<evidence type="ECO:0000256" key="6">
    <source>
        <dbReference type="SAM" id="MobiDB-lite"/>
    </source>
</evidence>
<proteinExistence type="predicted"/>
<sequence>MKIGDCAGCVSDCTAALDILPGAFRPLIKRAEAYETLEKYGKAWHDYQMALKVWPQHLTAIQGNFRASKQLEHLHGPEWKEKVSPPESLPSNKSAASQATVDGVLTHPTPTQATSEDTNQPQPPQLKINGTTTATHPTPTQVTSEGAQQPHPPLLKINGTTTTTAAQSTPITHDVIGNTSAAQSSPPQDVTGTSATTHPSPVTDSSTIEGPVDPAVRFAQCKDQGNSFVKQNRYEEAVTCYTECIDIDPENVAVYTNRALCYLRLIQHELAMEDTTEALRLQPDNVKALFRRALAKKALCQYDSAARDLFGLQKIEPKNAAAKKELEIVLDLCRKERRASQEKKTKTKTKPKKKTDEKKIEQPRPQTNHEDEAAPKWRRITIKDVQQNDEEDDEEPVASLKQQSPPNKPPDKIPINSAEETAAVKPVKLVKNTAYDFFQAWNSVKKSNTKEYADLLRQLETKRLAKVLSNKLDAPMLSSIIAALSQEIVPQGEEKRACDILEQLSHAERFDMVLLFMSSKEKKELQQLFSKLQATRSQKSFVTSEEFDQLRKKYKT</sequence>
<feature type="compositionally biased region" description="Low complexity" evidence="6">
    <location>
        <begin position="131"/>
        <end position="143"/>
    </location>
</feature>
<evidence type="ECO:0000256" key="1">
    <source>
        <dbReference type="ARBA" id="ARBA00004496"/>
    </source>
</evidence>
<feature type="compositionally biased region" description="Polar residues" evidence="6">
    <location>
        <begin position="89"/>
        <end position="100"/>
    </location>
</feature>
<feature type="region of interest" description="Disordered" evidence="6">
    <location>
        <begin position="177"/>
        <end position="209"/>
    </location>
</feature>
<evidence type="ECO:0000256" key="2">
    <source>
        <dbReference type="ARBA" id="ARBA00022490"/>
    </source>
</evidence>
<keyword evidence="2" id="KW-0963">Cytoplasm</keyword>
<reference evidence="8" key="1">
    <citation type="submission" date="2023-01" db="EMBL/GenBank/DDBJ databases">
        <title>Genome assembly of the deep-sea coral Lophelia pertusa.</title>
        <authorList>
            <person name="Herrera S."/>
            <person name="Cordes E."/>
        </authorList>
    </citation>
    <scope>NUCLEOTIDE SEQUENCE</scope>
    <source>
        <strain evidence="8">USNM1676648</strain>
        <tissue evidence="8">Polyp</tissue>
    </source>
</reference>
<dbReference type="GO" id="GO:0005739">
    <property type="term" value="C:mitochondrion"/>
    <property type="evidence" value="ECO:0007669"/>
    <property type="project" value="TreeGrafter"/>
</dbReference>
<dbReference type="SUPFAM" id="SSF48452">
    <property type="entry name" value="TPR-like"/>
    <property type="match status" value="2"/>
</dbReference>
<comment type="caution">
    <text evidence="8">The sequence shown here is derived from an EMBL/GenBank/DDBJ whole genome shotgun (WGS) entry which is preliminary data.</text>
</comment>
<evidence type="ECO:0000256" key="3">
    <source>
        <dbReference type="ARBA" id="ARBA00022737"/>
    </source>
</evidence>
<dbReference type="GO" id="GO:0031072">
    <property type="term" value="F:heat shock protein binding"/>
    <property type="evidence" value="ECO:0007669"/>
    <property type="project" value="TreeGrafter"/>
</dbReference>
<feature type="compositionally biased region" description="Polar residues" evidence="6">
    <location>
        <begin position="108"/>
        <end position="120"/>
    </location>
</feature>
<dbReference type="GO" id="GO:0006626">
    <property type="term" value="P:protein targeting to mitochondrion"/>
    <property type="evidence" value="ECO:0007669"/>
    <property type="project" value="TreeGrafter"/>
</dbReference>
<feature type="repeat" description="TPR" evidence="5">
    <location>
        <begin position="218"/>
        <end position="251"/>
    </location>
</feature>
<evidence type="ECO:0000313" key="8">
    <source>
        <dbReference type="EMBL" id="KAJ7352831.1"/>
    </source>
</evidence>
<feature type="compositionally biased region" description="Basic and acidic residues" evidence="6">
    <location>
        <begin position="354"/>
        <end position="375"/>
    </location>
</feature>
<evidence type="ECO:0000256" key="4">
    <source>
        <dbReference type="ARBA" id="ARBA00022803"/>
    </source>
</evidence>
<dbReference type="AlphaFoldDB" id="A0A9X0CIC5"/>
<dbReference type="InterPro" id="IPR051982">
    <property type="entry name" value="CiliaryAsmbly_MitoImport"/>
</dbReference>
<accession>A0A9X0CIC5</accession>
<dbReference type="SMART" id="SM00028">
    <property type="entry name" value="TPR"/>
    <property type="match status" value="4"/>
</dbReference>
<feature type="region of interest" description="Disordered" evidence="6">
    <location>
        <begin position="77"/>
        <end position="153"/>
    </location>
</feature>
<evidence type="ECO:0000259" key="7">
    <source>
        <dbReference type="Pfam" id="PF13877"/>
    </source>
</evidence>
<dbReference type="PROSITE" id="PS50005">
    <property type="entry name" value="TPR"/>
    <property type="match status" value="2"/>
</dbReference>
<evidence type="ECO:0000313" key="9">
    <source>
        <dbReference type="Proteomes" id="UP001163046"/>
    </source>
</evidence>
<feature type="compositionally biased region" description="Acidic residues" evidence="6">
    <location>
        <begin position="387"/>
        <end position="396"/>
    </location>
</feature>
<feature type="region of interest" description="Disordered" evidence="6">
    <location>
        <begin position="339"/>
        <end position="415"/>
    </location>
</feature>
<protein>
    <submittedName>
        <fullName evidence="8">Sperm associated antigen 1</fullName>
    </submittedName>
</protein>
<dbReference type="InterPro" id="IPR011990">
    <property type="entry name" value="TPR-like_helical_dom_sf"/>
</dbReference>
<organism evidence="8 9">
    <name type="scientific">Desmophyllum pertusum</name>
    <dbReference type="NCBI Taxonomy" id="174260"/>
    <lineage>
        <taxon>Eukaryota</taxon>
        <taxon>Metazoa</taxon>
        <taxon>Cnidaria</taxon>
        <taxon>Anthozoa</taxon>
        <taxon>Hexacorallia</taxon>
        <taxon>Scleractinia</taxon>
        <taxon>Caryophylliina</taxon>
        <taxon>Caryophylliidae</taxon>
        <taxon>Desmophyllum</taxon>
    </lineage>
</organism>
<dbReference type="Proteomes" id="UP001163046">
    <property type="component" value="Unassembled WGS sequence"/>
</dbReference>
<feature type="domain" description="RNA-polymerase II-associated protein 3-like C-terminal" evidence="7">
    <location>
        <begin position="432"/>
        <end position="522"/>
    </location>
</feature>
<keyword evidence="3" id="KW-0677">Repeat</keyword>
<keyword evidence="9" id="KW-1185">Reference proteome</keyword>
<dbReference type="InterPro" id="IPR019734">
    <property type="entry name" value="TPR_rpt"/>
</dbReference>
<dbReference type="Pfam" id="PF13877">
    <property type="entry name" value="RPAP3_C"/>
    <property type="match status" value="1"/>
</dbReference>
<dbReference type="Gene3D" id="1.25.40.10">
    <property type="entry name" value="Tetratricopeptide repeat domain"/>
    <property type="match status" value="2"/>
</dbReference>